<feature type="binding site" evidence="14">
    <location>
        <begin position="276"/>
        <end position="282"/>
    </location>
    <ligand>
        <name>S-adenosyl-L-methionine</name>
        <dbReference type="ChEBI" id="CHEBI:59789"/>
    </ligand>
</feature>
<dbReference type="InterPro" id="IPR004573">
    <property type="entry name" value="rRNA_ssu_MeTfrase_B"/>
</dbReference>
<dbReference type="InterPro" id="IPR049560">
    <property type="entry name" value="MeTrfase_RsmB-F_NOP2_cat"/>
</dbReference>
<dbReference type="PROSITE" id="PS51686">
    <property type="entry name" value="SAM_MT_RSMB_NOP"/>
    <property type="match status" value="1"/>
</dbReference>
<dbReference type="Gene3D" id="1.10.940.10">
    <property type="entry name" value="NusB-like"/>
    <property type="match status" value="1"/>
</dbReference>
<dbReference type="PANTHER" id="PTHR22807">
    <property type="entry name" value="NOP2 YEAST -RELATED NOL1/NOP2/FMU SUN DOMAIN-CONTAINING"/>
    <property type="match status" value="1"/>
</dbReference>
<feature type="binding site" evidence="14">
    <location>
        <position position="300"/>
    </location>
    <ligand>
        <name>S-adenosyl-L-methionine</name>
        <dbReference type="ChEBI" id="CHEBI:59789"/>
    </ligand>
</feature>
<dbReference type="GO" id="GO:0003723">
    <property type="term" value="F:RNA binding"/>
    <property type="evidence" value="ECO:0007669"/>
    <property type="project" value="UniProtKB-UniRule"/>
</dbReference>
<comment type="catalytic activity">
    <reaction evidence="13">
        <text>cytidine(967) in 16S rRNA + S-adenosyl-L-methionine = 5-methylcytidine(967) in 16S rRNA + S-adenosyl-L-homocysteine + H(+)</text>
        <dbReference type="Rhea" id="RHEA:42748"/>
        <dbReference type="Rhea" id="RHEA-COMP:10219"/>
        <dbReference type="Rhea" id="RHEA-COMP:10220"/>
        <dbReference type="ChEBI" id="CHEBI:15378"/>
        <dbReference type="ChEBI" id="CHEBI:57856"/>
        <dbReference type="ChEBI" id="CHEBI:59789"/>
        <dbReference type="ChEBI" id="CHEBI:74483"/>
        <dbReference type="ChEBI" id="CHEBI:82748"/>
        <dbReference type="EC" id="2.1.1.176"/>
    </reaction>
</comment>
<dbReference type="SUPFAM" id="SSF48013">
    <property type="entry name" value="NusB-like"/>
    <property type="match status" value="1"/>
</dbReference>
<dbReference type="InterPro" id="IPR018314">
    <property type="entry name" value="RsmB/NOL1/NOP2-like_CS"/>
</dbReference>
<dbReference type="InterPro" id="IPR035926">
    <property type="entry name" value="NusB-like_sf"/>
</dbReference>
<dbReference type="GO" id="GO:0005737">
    <property type="term" value="C:cytoplasm"/>
    <property type="evidence" value="ECO:0007669"/>
    <property type="project" value="UniProtKB-SubCell"/>
</dbReference>
<dbReference type="Pfam" id="PF01189">
    <property type="entry name" value="Methyltr_RsmB-F"/>
    <property type="match status" value="1"/>
</dbReference>
<evidence type="ECO:0000256" key="7">
    <source>
        <dbReference type="ARBA" id="ARBA00022603"/>
    </source>
</evidence>
<evidence type="ECO:0000256" key="12">
    <source>
        <dbReference type="ARBA" id="ARBA00031088"/>
    </source>
</evidence>
<comment type="function">
    <text evidence="1">Specifically methylates the cytosine at position 967 (m5C967) of 16S rRNA.</text>
</comment>
<dbReference type="EMBL" id="QJUE01000002">
    <property type="protein sequence ID" value="PYE02612.1"/>
    <property type="molecule type" value="Genomic_DNA"/>
</dbReference>
<keyword evidence="8 14" id="KW-0808">Transferase</keyword>
<evidence type="ECO:0000256" key="8">
    <source>
        <dbReference type="ARBA" id="ARBA00022679"/>
    </source>
</evidence>
<dbReference type="AlphaFoldDB" id="A0A318R4J9"/>
<protein>
    <recommendedName>
        <fullName evidence="4">16S rRNA (cytosine(967)-C(5))-methyltransferase</fullName>
        <ecNumber evidence="4">2.1.1.176</ecNumber>
    </recommendedName>
    <alternativeName>
        <fullName evidence="11">16S rRNA m5C967 methyltransferase</fullName>
    </alternativeName>
    <alternativeName>
        <fullName evidence="12">rRNA (cytosine-C(5)-)-methyltransferase RsmB</fullName>
    </alternativeName>
</protein>
<feature type="binding site" evidence="14">
    <location>
        <position position="348"/>
    </location>
    <ligand>
        <name>S-adenosyl-L-methionine</name>
        <dbReference type="ChEBI" id="CHEBI:59789"/>
    </ligand>
</feature>
<dbReference type="PROSITE" id="PS01153">
    <property type="entry name" value="NOL1_NOP2_SUN"/>
    <property type="match status" value="1"/>
</dbReference>
<evidence type="ECO:0000256" key="2">
    <source>
        <dbReference type="ARBA" id="ARBA00004496"/>
    </source>
</evidence>
<dbReference type="PRINTS" id="PR02008">
    <property type="entry name" value="RCMTFAMILY"/>
</dbReference>
<dbReference type="Gene3D" id="3.40.50.150">
    <property type="entry name" value="Vaccinia Virus protein VP39"/>
    <property type="match status" value="1"/>
</dbReference>
<gene>
    <name evidence="16" type="ORF">DNJ73_02340</name>
</gene>
<dbReference type="PANTHER" id="PTHR22807:SF53">
    <property type="entry name" value="RIBOSOMAL RNA SMALL SUBUNIT METHYLTRANSFERASE B-RELATED"/>
    <property type="match status" value="1"/>
</dbReference>
<dbReference type="GO" id="GO:0008649">
    <property type="term" value="F:rRNA methyltransferase activity"/>
    <property type="evidence" value="ECO:0007669"/>
    <property type="project" value="InterPro"/>
</dbReference>
<dbReference type="EC" id="2.1.1.176" evidence="4"/>
<evidence type="ECO:0000256" key="1">
    <source>
        <dbReference type="ARBA" id="ARBA00002724"/>
    </source>
</evidence>
<evidence type="ECO:0000313" key="17">
    <source>
        <dbReference type="Proteomes" id="UP000247807"/>
    </source>
</evidence>
<sequence length="449" mass="50377">MWPCLALNRKLSPVKGLEARKAAWEVIQAVGGGAFADLALERIFKIYSFEPLDKALITELSYGVIRQRYFLDCWIDHLGKVSAIKQPPLLRWLLHLGLYQIFKMERIPPAAAINTTVELAKTNHLRKLAPVVNGILRSALRSKEKGFKLPKSKNPSEELAQEQSIPVWLADELIAWKGKEDADVIAKAFNTISPIDIRVNKLRANIEEVKESFDSCGIYNRFIPNCPYGLEVPVGVGEPMKWPGFAEGKWSVQDRSSQLIAPSLGALPGEKILDACAAPGGKSTHIAELVNNQAEIWSVDRSSRRVEKILSNAKRLGISCLEILIADSNELLAENPKLESYFDRILIDAPCSGLGTLARHPDSRWRMTKDNIQELVCIQSQLLKSIDPLLKSGGKLVYSTCTIHPYENHNQIRNFLKIKSKFSLEYERQIWPGEENKGDGFYIAILNKL</sequence>
<dbReference type="CDD" id="cd02440">
    <property type="entry name" value="AdoMet_MTases"/>
    <property type="match status" value="1"/>
</dbReference>
<dbReference type="InterPro" id="IPR001678">
    <property type="entry name" value="MeTrfase_RsmB-F_NOP2_dom"/>
</dbReference>
<dbReference type="NCBIfam" id="TIGR00563">
    <property type="entry name" value="rsmB"/>
    <property type="match status" value="1"/>
</dbReference>
<feature type="active site" description="Nucleophile" evidence="14">
    <location>
        <position position="401"/>
    </location>
</feature>
<evidence type="ECO:0000256" key="14">
    <source>
        <dbReference type="PROSITE-ProRule" id="PRU01023"/>
    </source>
</evidence>
<keyword evidence="7 14" id="KW-0489">Methyltransferase</keyword>
<feature type="domain" description="SAM-dependent MTase RsmB/NOP-type" evidence="15">
    <location>
        <begin position="185"/>
        <end position="449"/>
    </location>
</feature>
<dbReference type="SUPFAM" id="SSF53335">
    <property type="entry name" value="S-adenosyl-L-methionine-dependent methyltransferases"/>
    <property type="match status" value="1"/>
</dbReference>
<dbReference type="InterPro" id="IPR006027">
    <property type="entry name" value="NusB_RsmB_TIM44"/>
</dbReference>
<feature type="binding site" evidence="14">
    <location>
        <position position="327"/>
    </location>
    <ligand>
        <name>S-adenosyl-L-methionine</name>
        <dbReference type="ChEBI" id="CHEBI:59789"/>
    </ligand>
</feature>
<evidence type="ECO:0000256" key="11">
    <source>
        <dbReference type="ARBA" id="ARBA00030399"/>
    </source>
</evidence>
<dbReference type="OrthoDB" id="9810297at2"/>
<reference evidence="16 17" key="1">
    <citation type="journal article" date="2018" name="Appl. Environ. Microbiol.">
        <title>Genome rearrangement shapes Prochlorococcus ecological adaptation.</title>
        <authorList>
            <person name="Yan W."/>
            <person name="Wei S."/>
            <person name="Wang Q."/>
            <person name="Xiao X."/>
            <person name="Zeng Q."/>
            <person name="Jiao N."/>
            <person name="Zhang R."/>
        </authorList>
    </citation>
    <scope>NUCLEOTIDE SEQUENCE [LARGE SCALE GENOMIC DNA]</scope>
    <source>
        <strain evidence="16 17">XMU1408</strain>
    </source>
</reference>
<keyword evidence="6" id="KW-0698">rRNA processing</keyword>
<comment type="caution">
    <text evidence="16">The sequence shown here is derived from an EMBL/GenBank/DDBJ whole genome shotgun (WGS) entry which is preliminary data.</text>
</comment>
<keyword evidence="9 14" id="KW-0949">S-adenosyl-L-methionine</keyword>
<evidence type="ECO:0000256" key="9">
    <source>
        <dbReference type="ARBA" id="ARBA00022691"/>
    </source>
</evidence>
<comment type="subcellular location">
    <subcellularLocation>
        <location evidence="2">Cytoplasm</location>
    </subcellularLocation>
</comment>
<dbReference type="InterPro" id="IPR029063">
    <property type="entry name" value="SAM-dependent_MTases_sf"/>
</dbReference>
<name>A0A318R4J9_PROMR</name>
<comment type="similarity">
    <text evidence="3 14">Belongs to the class I-like SAM-binding methyltransferase superfamily. RsmB/NOP family.</text>
</comment>
<dbReference type="Proteomes" id="UP000247807">
    <property type="component" value="Unassembled WGS sequence"/>
</dbReference>
<keyword evidence="10 14" id="KW-0694">RNA-binding</keyword>
<evidence type="ECO:0000313" key="16">
    <source>
        <dbReference type="EMBL" id="PYE02612.1"/>
    </source>
</evidence>
<dbReference type="InterPro" id="IPR023267">
    <property type="entry name" value="RCMT"/>
</dbReference>
<evidence type="ECO:0000256" key="13">
    <source>
        <dbReference type="ARBA" id="ARBA00047283"/>
    </source>
</evidence>
<dbReference type="GO" id="GO:0006355">
    <property type="term" value="P:regulation of DNA-templated transcription"/>
    <property type="evidence" value="ECO:0007669"/>
    <property type="project" value="InterPro"/>
</dbReference>
<evidence type="ECO:0000256" key="4">
    <source>
        <dbReference type="ARBA" id="ARBA00012140"/>
    </source>
</evidence>
<dbReference type="NCBIfam" id="NF011494">
    <property type="entry name" value="PRK14902.1"/>
    <property type="match status" value="1"/>
</dbReference>
<evidence type="ECO:0000256" key="5">
    <source>
        <dbReference type="ARBA" id="ARBA00022490"/>
    </source>
</evidence>
<evidence type="ECO:0000259" key="15">
    <source>
        <dbReference type="PROSITE" id="PS51686"/>
    </source>
</evidence>
<accession>A0A318R4J9</accession>
<evidence type="ECO:0000256" key="3">
    <source>
        <dbReference type="ARBA" id="ARBA00007494"/>
    </source>
</evidence>
<evidence type="ECO:0000256" key="6">
    <source>
        <dbReference type="ARBA" id="ARBA00022552"/>
    </source>
</evidence>
<organism evidence="16 17">
    <name type="scientific">Prochlorococcus marinus XMU1408</name>
    <dbReference type="NCBI Taxonomy" id="2213228"/>
    <lineage>
        <taxon>Bacteria</taxon>
        <taxon>Bacillati</taxon>
        <taxon>Cyanobacteriota</taxon>
        <taxon>Cyanophyceae</taxon>
        <taxon>Synechococcales</taxon>
        <taxon>Prochlorococcaceae</taxon>
        <taxon>Prochlorococcus</taxon>
    </lineage>
</organism>
<dbReference type="NCBIfam" id="NF011493">
    <property type="entry name" value="PRK14901.1"/>
    <property type="match status" value="1"/>
</dbReference>
<dbReference type="Pfam" id="PF01029">
    <property type="entry name" value="NusB"/>
    <property type="match status" value="1"/>
</dbReference>
<evidence type="ECO:0000256" key="10">
    <source>
        <dbReference type="ARBA" id="ARBA00022884"/>
    </source>
</evidence>
<keyword evidence="5" id="KW-0963">Cytoplasm</keyword>
<proteinExistence type="inferred from homology"/>